<evidence type="ECO:0000313" key="2">
    <source>
        <dbReference type="Proteomes" id="UP001165960"/>
    </source>
</evidence>
<comment type="caution">
    <text evidence="1">The sequence shown here is derived from an EMBL/GenBank/DDBJ whole genome shotgun (WGS) entry which is preliminary data.</text>
</comment>
<evidence type="ECO:0000313" key="1">
    <source>
        <dbReference type="EMBL" id="KAJ9081908.1"/>
    </source>
</evidence>
<dbReference type="Proteomes" id="UP001165960">
    <property type="component" value="Unassembled WGS sequence"/>
</dbReference>
<accession>A0ACC2U4G2</accession>
<gene>
    <name evidence="1" type="ORF">DSO57_1009899</name>
</gene>
<name>A0ACC2U4G2_9FUNG</name>
<dbReference type="EMBL" id="QTSX02001452">
    <property type="protein sequence ID" value="KAJ9081908.1"/>
    <property type="molecule type" value="Genomic_DNA"/>
</dbReference>
<sequence>MCKACGNSLILGKTAYVFIEDDKACPKILREQMHPDQPESLVWVCKFCLKKTRVLARNQTLAVTDP</sequence>
<keyword evidence="2" id="KW-1185">Reference proteome</keyword>
<proteinExistence type="predicted"/>
<organism evidence="1 2">
    <name type="scientific">Entomophthora muscae</name>
    <dbReference type="NCBI Taxonomy" id="34485"/>
    <lineage>
        <taxon>Eukaryota</taxon>
        <taxon>Fungi</taxon>
        <taxon>Fungi incertae sedis</taxon>
        <taxon>Zoopagomycota</taxon>
        <taxon>Entomophthoromycotina</taxon>
        <taxon>Entomophthoromycetes</taxon>
        <taxon>Entomophthorales</taxon>
        <taxon>Entomophthoraceae</taxon>
        <taxon>Entomophthora</taxon>
    </lineage>
</organism>
<protein>
    <submittedName>
        <fullName evidence="1">Uncharacterized protein</fullName>
    </submittedName>
</protein>
<reference evidence="1" key="1">
    <citation type="submission" date="2022-04" db="EMBL/GenBank/DDBJ databases">
        <title>Genome of the entomopathogenic fungus Entomophthora muscae.</title>
        <authorList>
            <person name="Elya C."/>
            <person name="Lovett B.R."/>
            <person name="Lee E."/>
            <person name="Macias A.M."/>
            <person name="Hajek A.E."/>
            <person name="De Bivort B.L."/>
            <person name="Kasson M.T."/>
            <person name="De Fine Licht H.H."/>
            <person name="Stajich J.E."/>
        </authorList>
    </citation>
    <scope>NUCLEOTIDE SEQUENCE</scope>
    <source>
        <strain evidence="1">Berkeley</strain>
    </source>
</reference>